<dbReference type="AlphaFoldDB" id="A0A4V0KNV2"/>
<protein>
    <submittedName>
        <fullName evidence="2">Uncharacterized protein</fullName>
    </submittedName>
</protein>
<accession>A0A4V0KNV2</accession>
<organism evidence="2 3">
    <name type="scientific">Plasmodium yoelii</name>
    <dbReference type="NCBI Taxonomy" id="5861"/>
    <lineage>
        <taxon>Eukaryota</taxon>
        <taxon>Sar</taxon>
        <taxon>Alveolata</taxon>
        <taxon>Apicomplexa</taxon>
        <taxon>Aconoidasida</taxon>
        <taxon>Haemosporida</taxon>
        <taxon>Plasmodiidae</taxon>
        <taxon>Plasmodium</taxon>
        <taxon>Plasmodium (Vinckeia)</taxon>
    </lineage>
</organism>
<evidence type="ECO:0000313" key="2">
    <source>
        <dbReference type="EMBL" id="VTZ79044.1"/>
    </source>
</evidence>
<dbReference type="KEGG" id="pyo:PY17X_1031900"/>
<evidence type="ECO:0000313" key="3">
    <source>
        <dbReference type="Proteomes" id="UP000072874"/>
    </source>
</evidence>
<dbReference type="GeneID" id="34859927"/>
<gene>
    <name evidence="2" type="ORF">PY17X_1031900</name>
</gene>
<feature type="region of interest" description="Disordered" evidence="1">
    <location>
        <begin position="499"/>
        <end position="524"/>
    </location>
</feature>
<evidence type="ECO:0000256" key="1">
    <source>
        <dbReference type="SAM" id="MobiDB-lite"/>
    </source>
</evidence>
<dbReference type="OrthoDB" id="372837at2759"/>
<reference evidence="2 3" key="1">
    <citation type="journal article" date="2014" name="BMC Biol.">
        <title>A comprehensive evaluation of rodent malaria parasite genomes and gene expression.</title>
        <authorList>
            <person name="Otto T.D."/>
            <person name="Bohme U."/>
            <person name="Jackson A.P."/>
            <person name="Hunt M."/>
            <person name="Franke-Fayard B."/>
            <person name="Hoeijmakers W.A."/>
            <person name="Religa A.A."/>
            <person name="Robertson L."/>
            <person name="Sanders M."/>
            <person name="Ogun S.A."/>
            <person name="Cunningham D."/>
            <person name="Erhart A."/>
            <person name="Billker O."/>
            <person name="Khan S.M."/>
            <person name="Stunnenberg H.G."/>
            <person name="Langhorne J."/>
            <person name="Holder A.A."/>
            <person name="Waters A.P."/>
            <person name="Newbold C.I."/>
            <person name="Pain A."/>
            <person name="Berriman M."/>
            <person name="Janse C.J."/>
        </authorList>
    </citation>
    <scope>NUCLEOTIDE SEQUENCE [LARGE SCALE GENOMIC DNA]</scope>
    <source>
        <strain evidence="2 3">17X</strain>
    </source>
</reference>
<dbReference type="Proteomes" id="UP000072874">
    <property type="component" value="Chromosome 10"/>
</dbReference>
<sequence length="524" mass="63313">MNQLKTKNKNTVETIPKEDIITLIKKCYEDKLIYGHVKWKDLNKKEFKTKYSTNTLKYIWRSIYRKFGSYKTEYSVLIKKIEEDVKEIKIKDEKKKKKKKQTTPISPKSPTSLSNISLLRNFTRVNSLFFKCCSNYYSPINNGLKESPINLSFFNGKYVEKEKKKIVEKNKKEINYIKENIKDIKRRSEFLDYYFLVISLIHKNKKYTLLKKMEELYYENKILKCCNNTNIIYNVYILNILKKINELSLISSNSLKNISTKSLENKFGSSKFIDTKNCLTIEVNEQTYQFNKSNIDYKIFYNLFKKNININNNKTICFFLPLPKKPNYLTFKNNTFYYFENPIYLTNNLDEDVYNYVYIFHKYFISFMFWSFYLKYNGIEKMKTLFNAELEQLHSCINMLEVKKEDNFCDKKKKNIKYNTKNYIPFFDFNIDTLISLCLAIIKKYFILKKKIDINYLQVIKILNMALHPILKKKIVRHYLFTFRTIQHIFTKLRLNYLKKKKKQKKKPKKNQKKTKKKPKKTNK</sequence>
<dbReference type="RefSeq" id="XP_022813371.2">
    <property type="nucleotide sequence ID" value="XM_022956314.2"/>
</dbReference>
<name>A0A4V0KNV2_PLAYE</name>
<dbReference type="VEuPathDB" id="PlasmoDB:Py17XNL_001002355"/>
<dbReference type="VEuPathDB" id="PlasmoDB:PYYM_1031600"/>
<dbReference type="EMBL" id="LM993664">
    <property type="protein sequence ID" value="VTZ79044.1"/>
    <property type="molecule type" value="Genomic_DNA"/>
</dbReference>
<proteinExistence type="predicted"/>
<dbReference type="VEuPathDB" id="PlasmoDB:PY17X_1031900"/>